<dbReference type="PANTHER" id="PTHR43362:SF1">
    <property type="entry name" value="MANNITOL DEHYDROGENASE 2-RELATED"/>
    <property type="match status" value="1"/>
</dbReference>
<evidence type="ECO:0000313" key="4">
    <source>
        <dbReference type="EMBL" id="OEO32950.1"/>
    </source>
</evidence>
<dbReference type="GO" id="GO:0016616">
    <property type="term" value="F:oxidoreductase activity, acting on the CH-OH group of donors, NAD or NADP as acceptor"/>
    <property type="evidence" value="ECO:0007669"/>
    <property type="project" value="TreeGrafter"/>
</dbReference>
<keyword evidence="1" id="KW-0560">Oxidoreductase</keyword>
<evidence type="ECO:0000313" key="5">
    <source>
        <dbReference type="Proteomes" id="UP000095463"/>
    </source>
</evidence>
<dbReference type="Gene3D" id="1.10.1040.10">
    <property type="entry name" value="N-(1-d-carboxylethyl)-l-norvaline Dehydrogenase, domain 2"/>
    <property type="match status" value="1"/>
</dbReference>
<dbReference type="InterPro" id="IPR036291">
    <property type="entry name" value="NAD(P)-bd_dom_sf"/>
</dbReference>
<reference evidence="4 5" key="1">
    <citation type="journal article" date="2015" name="Genome Announc.">
        <title>Genome Assemblies of Three Soil-Associated Devosia species: D. insulae, D. limi, and D. soli.</title>
        <authorList>
            <person name="Hassan Y.I."/>
            <person name="Lepp D."/>
            <person name="Zhou T."/>
        </authorList>
    </citation>
    <scope>NUCLEOTIDE SEQUENCE [LARGE SCALE GENOMIC DNA]</scope>
    <source>
        <strain evidence="4 5">DS-56</strain>
    </source>
</reference>
<dbReference type="PRINTS" id="PR00084">
    <property type="entry name" value="MTLDHDRGNASE"/>
</dbReference>
<sequence>MSEIHSGTLRARGIHAMDYDRSTITPGIVHLGIGAFHRAHMAAYVDSLLAKNPSWGIIGASLRRPDTRDALQPQDFLYTLAIRDASGTKPRIIGSILDVLDANTQRAQLIETMADPSIRIVSLTVTEKGYCHDPSTGELDEKHPDIVHDLAHPETPISAPGIIVAALERRRQRGLAPFTVMSCDNLPSNGKTAGRIVRRFAELGGAGTDLADYVQSVSFPSTMIDRIVPATTDADRSIVADITGFDDAWPIMTEPFTQWVIEDDFPAGRPPFESVGAELVEDVEPFELMKLRMLNGSHSTMAYLGYLSGYQYVNEAIADAGIAKLVHGLMTEEAMPTLPMARATLEAYRDQLLARFANPALKHRTWQIAMDGTQKLPQRLLGTIRDRLKAAQPFPRLALGVAAWMRYVTGIDEAGQPIEVKDPLAARLRQIADEAGRDPEKLANGLLAVTEVFGTDLPQVAVFRDTVTNHLKSLLENGAKEAVRRLG</sequence>
<protein>
    <submittedName>
        <fullName evidence="4">Mannitol dehydrogenase</fullName>
    </submittedName>
</protein>
<evidence type="ECO:0000259" key="2">
    <source>
        <dbReference type="Pfam" id="PF01232"/>
    </source>
</evidence>
<dbReference type="InterPro" id="IPR013328">
    <property type="entry name" value="6PGD_dom2"/>
</dbReference>
<dbReference type="OrthoDB" id="271711at2"/>
<dbReference type="Gene3D" id="3.40.50.720">
    <property type="entry name" value="NAD(P)-binding Rossmann-like Domain"/>
    <property type="match status" value="1"/>
</dbReference>
<proteinExistence type="predicted"/>
<gene>
    <name evidence="4" type="ORF">VW23_009050</name>
</gene>
<dbReference type="SUPFAM" id="SSF48179">
    <property type="entry name" value="6-phosphogluconate dehydrogenase C-terminal domain-like"/>
    <property type="match status" value="1"/>
</dbReference>
<keyword evidence="5" id="KW-1185">Reference proteome</keyword>
<accession>A0A1E5XWJ4</accession>
<dbReference type="Pfam" id="PF01232">
    <property type="entry name" value="Mannitol_dh"/>
    <property type="match status" value="1"/>
</dbReference>
<dbReference type="PANTHER" id="PTHR43362">
    <property type="entry name" value="MANNITOL DEHYDROGENASE DSF1-RELATED"/>
    <property type="match status" value="1"/>
</dbReference>
<dbReference type="InterPro" id="IPR000669">
    <property type="entry name" value="Mannitol_DH"/>
</dbReference>
<dbReference type="InterPro" id="IPR013118">
    <property type="entry name" value="Mannitol_DH_C"/>
</dbReference>
<name>A0A1E5XWJ4_9HYPH</name>
<dbReference type="InterPro" id="IPR008927">
    <property type="entry name" value="6-PGluconate_DH-like_C_sf"/>
</dbReference>
<feature type="domain" description="Mannitol dehydrogenase N-terminal" evidence="2">
    <location>
        <begin position="27"/>
        <end position="273"/>
    </location>
</feature>
<dbReference type="Pfam" id="PF08125">
    <property type="entry name" value="Mannitol_dh_C"/>
    <property type="match status" value="1"/>
</dbReference>
<evidence type="ECO:0000256" key="1">
    <source>
        <dbReference type="ARBA" id="ARBA00023002"/>
    </source>
</evidence>
<dbReference type="Proteomes" id="UP000095463">
    <property type="component" value="Unassembled WGS sequence"/>
</dbReference>
<dbReference type="InterPro" id="IPR013131">
    <property type="entry name" value="Mannitol_DH_N"/>
</dbReference>
<dbReference type="InterPro" id="IPR050988">
    <property type="entry name" value="Mannitol_DH/Oxidoreductase"/>
</dbReference>
<comment type="caution">
    <text evidence="4">The sequence shown here is derived from an EMBL/GenBank/DDBJ whole genome shotgun (WGS) entry which is preliminary data.</text>
</comment>
<organism evidence="4 5">
    <name type="scientific">Devosia insulae DS-56</name>
    <dbReference type="NCBI Taxonomy" id="1116389"/>
    <lineage>
        <taxon>Bacteria</taxon>
        <taxon>Pseudomonadati</taxon>
        <taxon>Pseudomonadota</taxon>
        <taxon>Alphaproteobacteria</taxon>
        <taxon>Hyphomicrobiales</taxon>
        <taxon>Devosiaceae</taxon>
        <taxon>Devosia</taxon>
    </lineage>
</organism>
<evidence type="ECO:0000259" key="3">
    <source>
        <dbReference type="Pfam" id="PF08125"/>
    </source>
</evidence>
<feature type="domain" description="Mannitol dehydrogenase C-terminal" evidence="3">
    <location>
        <begin position="282"/>
        <end position="474"/>
    </location>
</feature>
<dbReference type="EMBL" id="LAJE02000044">
    <property type="protein sequence ID" value="OEO32950.1"/>
    <property type="molecule type" value="Genomic_DNA"/>
</dbReference>
<dbReference type="AlphaFoldDB" id="A0A1E5XWJ4"/>
<dbReference type="SUPFAM" id="SSF51735">
    <property type="entry name" value="NAD(P)-binding Rossmann-fold domains"/>
    <property type="match status" value="1"/>
</dbReference>